<proteinExistence type="predicted"/>
<feature type="region of interest" description="Disordered" evidence="1">
    <location>
        <begin position="1"/>
        <end position="46"/>
    </location>
</feature>
<reference evidence="2" key="1">
    <citation type="submission" date="2015-12" db="EMBL/GenBank/DDBJ databases">
        <title>Gene expression during late stages of embryo sac development: a critical building block for successful pollen-pistil interactions.</title>
        <authorList>
            <person name="Liu Y."/>
            <person name="Joly V."/>
            <person name="Sabar M."/>
            <person name="Matton D.P."/>
        </authorList>
    </citation>
    <scope>NUCLEOTIDE SEQUENCE</scope>
</reference>
<evidence type="ECO:0000256" key="1">
    <source>
        <dbReference type="SAM" id="MobiDB-lite"/>
    </source>
</evidence>
<organism evidence="2">
    <name type="scientific">Solanum chacoense</name>
    <name type="common">Chaco potato</name>
    <dbReference type="NCBI Taxonomy" id="4108"/>
    <lineage>
        <taxon>Eukaryota</taxon>
        <taxon>Viridiplantae</taxon>
        <taxon>Streptophyta</taxon>
        <taxon>Embryophyta</taxon>
        <taxon>Tracheophyta</taxon>
        <taxon>Spermatophyta</taxon>
        <taxon>Magnoliopsida</taxon>
        <taxon>eudicotyledons</taxon>
        <taxon>Gunneridae</taxon>
        <taxon>Pentapetalae</taxon>
        <taxon>asterids</taxon>
        <taxon>lamiids</taxon>
        <taxon>Solanales</taxon>
        <taxon>Solanaceae</taxon>
        <taxon>Solanoideae</taxon>
        <taxon>Solaneae</taxon>
        <taxon>Solanum</taxon>
    </lineage>
</organism>
<dbReference type="AlphaFoldDB" id="A0A0V0H628"/>
<accession>A0A0V0H628</accession>
<name>A0A0V0H628_SOLCH</name>
<evidence type="ECO:0000313" key="2">
    <source>
        <dbReference type="EMBL" id="JAP15857.1"/>
    </source>
</evidence>
<sequence>MRSMTKTGNKSEDGIAKGGGGCGKSKEVHQQHHKTRDTHKFDQQPHKARKYINNNTMSYLDRPYLHCLWVMERE</sequence>
<protein>
    <submittedName>
        <fullName evidence="2">Putative ovule protein</fullName>
    </submittedName>
</protein>
<dbReference type="EMBL" id="GEDG01024592">
    <property type="protein sequence ID" value="JAP15857.1"/>
    <property type="molecule type" value="Transcribed_RNA"/>
</dbReference>